<evidence type="ECO:0000313" key="6">
    <source>
        <dbReference type="Proteomes" id="UP001381003"/>
    </source>
</evidence>
<reference evidence="5 6" key="1">
    <citation type="submission" date="2022-09" db="EMBL/GenBank/DDBJ databases">
        <title>Complete genome sequence of Janibacter terrae strain COS04-44, PCL-degrading bacteria isolated from oil spilled coast.</title>
        <authorList>
            <person name="Park H."/>
            <person name="Kim J.Y."/>
            <person name="An S.H."/>
            <person name="Lee C.M."/>
            <person name="Weon H.-Y."/>
        </authorList>
    </citation>
    <scope>NUCLEOTIDE SEQUENCE [LARGE SCALE GENOMIC DNA]</scope>
    <source>
        <strain evidence="5 6">COS04-44</strain>
    </source>
</reference>
<keyword evidence="4" id="KW-0482">Metalloprotease</keyword>
<name>A0ABZ2FGN6_9MICO</name>
<evidence type="ECO:0000256" key="1">
    <source>
        <dbReference type="ARBA" id="ARBA00001947"/>
    </source>
</evidence>
<dbReference type="SMART" id="SM01154">
    <property type="entry name" value="DUF1704"/>
    <property type="match status" value="1"/>
</dbReference>
<dbReference type="PANTHER" id="PTHR31817:SF0">
    <property type="entry name" value="CHROMOSOME UNDETERMINED SCAFFOLD_67, WHOLE GENOME SHOTGUN SEQUENCE"/>
    <property type="match status" value="1"/>
</dbReference>
<protein>
    <submittedName>
        <fullName evidence="5">Flavohemoglobin expression-modulating QEGLA motif protein</fullName>
    </submittedName>
</protein>
<dbReference type="RefSeq" id="WP_338539055.1">
    <property type="nucleotide sequence ID" value="NZ_CP104874.1"/>
</dbReference>
<keyword evidence="3" id="KW-0378">Hydrolase</keyword>
<comment type="cofactor">
    <cofactor evidence="1">
        <name>Zn(2+)</name>
        <dbReference type="ChEBI" id="CHEBI:29105"/>
    </cofactor>
</comment>
<evidence type="ECO:0000313" key="5">
    <source>
        <dbReference type="EMBL" id="WWF06494.1"/>
    </source>
</evidence>
<dbReference type="Proteomes" id="UP001381003">
    <property type="component" value="Chromosome"/>
</dbReference>
<evidence type="ECO:0000256" key="3">
    <source>
        <dbReference type="ARBA" id="ARBA00022801"/>
    </source>
</evidence>
<sequence length="396" mass="42790">MSEDAAALRRVSVNDLAIDHALAQMSGSMRFLLDVTPVNADDIKAEFVAGRVSEPRFVYRELEADQEVLKQVVTNIDVSQVEDTTVASLLRAKHRELLLQIDMLMARDSDVFRQLSTELYGGTSPRLREQAENILAAVPTPETKGEGVTAEEFLGLAQAEIDHYTGIDPGIDIHAEVRDDVNGVVVSGNTLLIDPDATVQRARADALLQHEVGTHLVTQVNGSAQPIQVLGTGLAGYDETQEGLAVLAEIGCGGLTPFRLRQLAARVVTVHRMTGGSSFVEAWEGLVDAGFPEASAFTTTMRAYRSGGLTKDAIYLRGLVDLLDHLRGGGTLDRLWLGKFSLDDLPLIDSLDEAGILNPPRILPRWLDDPSTADRLAAAAECSDDVTRLLPPSVHA</sequence>
<dbReference type="InterPro" id="IPR012548">
    <property type="entry name" value="MATCAP"/>
</dbReference>
<accession>A0ABZ2FGN6</accession>
<keyword evidence="2" id="KW-0645">Protease</keyword>
<dbReference type="Pfam" id="PF08014">
    <property type="entry name" value="MATCAP"/>
    <property type="match status" value="1"/>
</dbReference>
<gene>
    <name evidence="5" type="ORF">N5P18_06375</name>
</gene>
<keyword evidence="6" id="KW-1185">Reference proteome</keyword>
<evidence type="ECO:0000256" key="2">
    <source>
        <dbReference type="ARBA" id="ARBA00022670"/>
    </source>
</evidence>
<dbReference type="PANTHER" id="PTHR31817">
    <property type="match status" value="1"/>
</dbReference>
<organism evidence="5 6">
    <name type="scientific">Janibacter terrae</name>
    <dbReference type="NCBI Taxonomy" id="103817"/>
    <lineage>
        <taxon>Bacteria</taxon>
        <taxon>Bacillati</taxon>
        <taxon>Actinomycetota</taxon>
        <taxon>Actinomycetes</taxon>
        <taxon>Micrococcales</taxon>
        <taxon>Intrasporangiaceae</taxon>
        <taxon>Janibacter</taxon>
    </lineage>
</organism>
<evidence type="ECO:0000256" key="4">
    <source>
        <dbReference type="ARBA" id="ARBA00023049"/>
    </source>
</evidence>
<proteinExistence type="predicted"/>
<dbReference type="EMBL" id="CP104874">
    <property type="protein sequence ID" value="WWF06494.1"/>
    <property type="molecule type" value="Genomic_DNA"/>
</dbReference>